<dbReference type="OrthoDB" id="8959163at2"/>
<keyword evidence="4" id="KW-0560">Oxidoreductase</keyword>
<protein>
    <recommendedName>
        <fullName evidence="5">3-oxoacyl-[acyl-carrier-protein] reductase MabA</fullName>
    </recommendedName>
</protein>
<proteinExistence type="inferred from homology"/>
<evidence type="ECO:0000313" key="8">
    <source>
        <dbReference type="Proteomes" id="UP000467385"/>
    </source>
</evidence>
<dbReference type="Pfam" id="PF13561">
    <property type="entry name" value="adh_short_C2"/>
    <property type="match status" value="1"/>
</dbReference>
<comment type="catalytic activity">
    <reaction evidence="6">
        <text>a (3R)-hydroxyacyl-[ACP] + NADP(+) = a 3-oxoacyl-[ACP] + NADPH + H(+)</text>
        <dbReference type="Rhea" id="RHEA:17397"/>
        <dbReference type="Rhea" id="RHEA-COMP:9916"/>
        <dbReference type="Rhea" id="RHEA-COMP:9945"/>
        <dbReference type="ChEBI" id="CHEBI:15378"/>
        <dbReference type="ChEBI" id="CHEBI:57783"/>
        <dbReference type="ChEBI" id="CHEBI:58349"/>
        <dbReference type="ChEBI" id="CHEBI:78776"/>
        <dbReference type="ChEBI" id="CHEBI:78827"/>
        <dbReference type="EC" id="1.1.1.100"/>
    </reaction>
    <physiologicalReaction direction="right-to-left" evidence="6">
        <dbReference type="Rhea" id="RHEA:17399"/>
    </physiologicalReaction>
</comment>
<evidence type="ECO:0000256" key="4">
    <source>
        <dbReference type="ARBA" id="ARBA00023002"/>
    </source>
</evidence>
<dbReference type="PANTHER" id="PTHR42879">
    <property type="entry name" value="3-OXOACYL-(ACYL-CARRIER-PROTEIN) REDUCTASE"/>
    <property type="match status" value="1"/>
</dbReference>
<dbReference type="RefSeq" id="WP_085233693.1">
    <property type="nucleotide sequence ID" value="NZ_AP022613.1"/>
</dbReference>
<evidence type="ECO:0000256" key="2">
    <source>
        <dbReference type="ARBA" id="ARBA00006484"/>
    </source>
</evidence>
<sequence length="261" mass="27094">MDLQLFGKTAVVTGASKGIGLAVTEALVAAGAHVVAGSRTPGKQLPRLEEGGRVSFVSVDLTRPGAAEELIAAAARRGGIDVLINNVGGATPRRPGLAGISDDEWRASWELNLMGVVRPTRAALPEIERRGGGSIVMVSSINAYLPTPNAYDYCAAKAAVAAFAKALSKDLAPKNIRVNSVSPGPVSTERWIRPGGAADGFAAMRGRTGEEHRAKLARTAATGRFTTPEEVADLVVFLASDRAGNITGSDYRDDGGYVATI</sequence>
<reference evidence="7 8" key="1">
    <citation type="journal article" date="2019" name="Emerg. Microbes Infect.">
        <title>Comprehensive subspecies identification of 175 nontuberculous mycobacteria species based on 7547 genomic profiles.</title>
        <authorList>
            <person name="Matsumoto Y."/>
            <person name="Kinjo T."/>
            <person name="Motooka D."/>
            <person name="Nabeya D."/>
            <person name="Jung N."/>
            <person name="Uechi K."/>
            <person name="Horii T."/>
            <person name="Iida T."/>
            <person name="Fujita J."/>
            <person name="Nakamura S."/>
        </authorList>
    </citation>
    <scope>NUCLEOTIDE SEQUENCE [LARGE SCALE GENOMIC DNA]</scope>
    <source>
        <strain evidence="7 8">JCM 14738</strain>
    </source>
</reference>
<gene>
    <name evidence="7" type="primary">fabG_1</name>
    <name evidence="7" type="ORF">MCNS_20230</name>
</gene>
<evidence type="ECO:0000256" key="1">
    <source>
        <dbReference type="ARBA" id="ARBA00004191"/>
    </source>
</evidence>
<dbReference type="Proteomes" id="UP000467385">
    <property type="component" value="Chromosome"/>
</dbReference>
<accession>A0A1X1T861</accession>
<dbReference type="Gene3D" id="3.40.50.720">
    <property type="entry name" value="NAD(P)-binding Rossmann-like Domain"/>
    <property type="match status" value="1"/>
</dbReference>
<keyword evidence="3" id="KW-0134">Cell wall</keyword>
<evidence type="ECO:0000256" key="5">
    <source>
        <dbReference type="ARBA" id="ARBA00040781"/>
    </source>
</evidence>
<dbReference type="InterPro" id="IPR020904">
    <property type="entry name" value="Sc_DH/Rdtase_CS"/>
</dbReference>
<keyword evidence="3" id="KW-0964">Secreted</keyword>
<dbReference type="AlphaFoldDB" id="A0A1X1T861"/>
<dbReference type="PRINTS" id="PR00081">
    <property type="entry name" value="GDHRDH"/>
</dbReference>
<evidence type="ECO:0000313" key="7">
    <source>
        <dbReference type="EMBL" id="BBZ38960.1"/>
    </source>
</evidence>
<name>A0A1X1T861_9MYCO</name>
<dbReference type="InterPro" id="IPR002347">
    <property type="entry name" value="SDR_fam"/>
</dbReference>
<dbReference type="PROSITE" id="PS00061">
    <property type="entry name" value="ADH_SHORT"/>
    <property type="match status" value="1"/>
</dbReference>
<dbReference type="InterPro" id="IPR036291">
    <property type="entry name" value="NAD(P)-bd_dom_sf"/>
</dbReference>
<dbReference type="SUPFAM" id="SSF51735">
    <property type="entry name" value="NAD(P)-binding Rossmann-fold domains"/>
    <property type="match status" value="1"/>
</dbReference>
<comment type="similarity">
    <text evidence="2">Belongs to the short-chain dehydrogenases/reductases (SDR) family.</text>
</comment>
<comment type="subcellular location">
    <subcellularLocation>
        <location evidence="1">Secreted</location>
        <location evidence="1">Cell wall</location>
    </subcellularLocation>
</comment>
<evidence type="ECO:0000256" key="6">
    <source>
        <dbReference type="ARBA" id="ARBA00047400"/>
    </source>
</evidence>
<dbReference type="FunFam" id="3.40.50.720:FF:000084">
    <property type="entry name" value="Short-chain dehydrogenase reductase"/>
    <property type="match status" value="1"/>
</dbReference>
<dbReference type="PRINTS" id="PR00080">
    <property type="entry name" value="SDRFAMILY"/>
</dbReference>
<dbReference type="InterPro" id="IPR050259">
    <property type="entry name" value="SDR"/>
</dbReference>
<dbReference type="GO" id="GO:0004316">
    <property type="term" value="F:3-oxoacyl-[acyl-carrier-protein] reductase (NADPH) activity"/>
    <property type="evidence" value="ECO:0007669"/>
    <property type="project" value="UniProtKB-EC"/>
</dbReference>
<dbReference type="STRING" id="44010.AWC00_15945"/>
<dbReference type="EMBL" id="AP022613">
    <property type="protein sequence ID" value="BBZ38960.1"/>
    <property type="molecule type" value="Genomic_DNA"/>
</dbReference>
<organism evidence="7 8">
    <name type="scientific">Mycobacterium conspicuum</name>
    <dbReference type="NCBI Taxonomy" id="44010"/>
    <lineage>
        <taxon>Bacteria</taxon>
        <taxon>Bacillati</taxon>
        <taxon>Actinomycetota</taxon>
        <taxon>Actinomycetes</taxon>
        <taxon>Mycobacteriales</taxon>
        <taxon>Mycobacteriaceae</taxon>
        <taxon>Mycobacterium</taxon>
    </lineage>
</organism>
<keyword evidence="8" id="KW-1185">Reference proteome</keyword>
<evidence type="ECO:0000256" key="3">
    <source>
        <dbReference type="ARBA" id="ARBA00022512"/>
    </source>
</evidence>
<dbReference type="GO" id="GO:0032787">
    <property type="term" value="P:monocarboxylic acid metabolic process"/>
    <property type="evidence" value="ECO:0007669"/>
    <property type="project" value="UniProtKB-ARBA"/>
</dbReference>